<dbReference type="OrthoDB" id="2136082at2759"/>
<feature type="coiled-coil region" evidence="1">
    <location>
        <begin position="126"/>
        <end position="172"/>
    </location>
</feature>
<feature type="compositionally biased region" description="Low complexity" evidence="2">
    <location>
        <begin position="352"/>
        <end position="361"/>
    </location>
</feature>
<gene>
    <name evidence="3" type="ORF">PSON_ATCC_30995.1.T0940086</name>
</gene>
<dbReference type="Proteomes" id="UP000692954">
    <property type="component" value="Unassembled WGS sequence"/>
</dbReference>
<dbReference type="AlphaFoldDB" id="A0A8S1Q250"/>
<sequence>MQSPHRLYSAQKTFTSRNMETKPSFFISKKAKLSKKQKEIDNLNEQLLIVKQSNNLLFEENKQLKQQILHFEVFYAFFTQKQLNKQEKLLILNKQSKAESKHSDLDLQIRMKTEESCSIIAYQKQIKDYKAREKFNLQQIEELKRDTKRTKLQECQIECKVIKEEYDKLKFKYQALIHQIQFSQKDQLLKDNIKISQELLISQQKLQELQLYNKKIQQELHQSDFKRIRSEKIVLDKEKELQLIQFEYSNPKKTISDLNRQWQIRLENQKLIQQQIEEELRLRNEKINLLEKTLKEEKSVYQLKESFYKREIDSLNIQIGQLKETIQHLEKEQMVEQSSDEQDSQSEKSVRQTSQSYQKQKTQLLMSRKKIQKVSSSEVEIIGKEIALKFQLAQIPFSRLDSYIYSKSSRGIINLSEINEILKQYPFDLPDDQSLLVARFLAEPEQEEWIYYDSYQTNDVVIVISILRNLIKPFELINPQFYDNLYQELKQIFKLNKNKLVDYLVLNGDNCDLTYFKKAFEYCDIPLTQEQENYISIKMYEKYKRITNLKYQEIIDYFK</sequence>
<comment type="caution">
    <text evidence="3">The sequence shown here is derived from an EMBL/GenBank/DDBJ whole genome shotgun (WGS) entry which is preliminary data.</text>
</comment>
<organism evidence="3 4">
    <name type="scientific">Paramecium sonneborni</name>
    <dbReference type="NCBI Taxonomy" id="65129"/>
    <lineage>
        <taxon>Eukaryota</taxon>
        <taxon>Sar</taxon>
        <taxon>Alveolata</taxon>
        <taxon>Ciliophora</taxon>
        <taxon>Intramacronucleata</taxon>
        <taxon>Oligohymenophorea</taxon>
        <taxon>Peniculida</taxon>
        <taxon>Parameciidae</taxon>
        <taxon>Paramecium</taxon>
    </lineage>
</organism>
<dbReference type="EMBL" id="CAJJDN010000094">
    <property type="protein sequence ID" value="CAD8109719.1"/>
    <property type="molecule type" value="Genomic_DNA"/>
</dbReference>
<accession>A0A8S1Q250</accession>
<feature type="region of interest" description="Disordered" evidence="2">
    <location>
        <begin position="331"/>
        <end position="361"/>
    </location>
</feature>
<evidence type="ECO:0000256" key="1">
    <source>
        <dbReference type="SAM" id="Coils"/>
    </source>
</evidence>
<name>A0A8S1Q250_9CILI</name>
<evidence type="ECO:0000313" key="4">
    <source>
        <dbReference type="Proteomes" id="UP000692954"/>
    </source>
</evidence>
<proteinExistence type="predicted"/>
<reference evidence="3" key="1">
    <citation type="submission" date="2021-01" db="EMBL/GenBank/DDBJ databases">
        <authorList>
            <consortium name="Genoscope - CEA"/>
            <person name="William W."/>
        </authorList>
    </citation>
    <scope>NUCLEOTIDE SEQUENCE</scope>
</reference>
<evidence type="ECO:0000313" key="3">
    <source>
        <dbReference type="EMBL" id="CAD8109719.1"/>
    </source>
</evidence>
<feature type="coiled-coil region" evidence="1">
    <location>
        <begin position="26"/>
        <end position="53"/>
    </location>
</feature>
<keyword evidence="4" id="KW-1185">Reference proteome</keyword>
<keyword evidence="1" id="KW-0175">Coiled coil</keyword>
<evidence type="ECO:0000256" key="2">
    <source>
        <dbReference type="SAM" id="MobiDB-lite"/>
    </source>
</evidence>
<protein>
    <submittedName>
        <fullName evidence="3">Uncharacterized protein</fullName>
    </submittedName>
</protein>